<accession>A0A8G1RL74</accession>
<keyword evidence="1" id="KW-0853">WD repeat</keyword>
<dbReference type="Pfam" id="PF07676">
    <property type="entry name" value="PD40"/>
    <property type="match status" value="1"/>
</dbReference>
<dbReference type="Proteomes" id="UP000249789">
    <property type="component" value="Unassembled WGS sequence"/>
</dbReference>
<dbReference type="RefSeq" id="XP_040796513.1">
    <property type="nucleotide sequence ID" value="XM_040950396.1"/>
</dbReference>
<dbReference type="GeneID" id="63867731"/>
<dbReference type="SUPFAM" id="SSF82171">
    <property type="entry name" value="DPP6 N-terminal domain-like"/>
    <property type="match status" value="1"/>
</dbReference>
<evidence type="ECO:0000313" key="3">
    <source>
        <dbReference type="Proteomes" id="UP000249789"/>
    </source>
</evidence>
<dbReference type="InterPro" id="IPR015943">
    <property type="entry name" value="WD40/YVTN_repeat-like_dom_sf"/>
</dbReference>
<dbReference type="PANTHER" id="PTHR19879">
    <property type="entry name" value="TRANSCRIPTION INITIATION FACTOR TFIID"/>
    <property type="match status" value="1"/>
</dbReference>
<gene>
    <name evidence="2" type="ORF">BO72DRAFT_531807</name>
</gene>
<sequence>MSPSSVLLAYYSLKHVSTEAFVLRESGVSCLYGLKLRVTSVALSPDGQRLAYSSNEKEIPLWQVESSGADTMVDTLPIDVPSPTRRLSISPDSQYIARASDQGVDIWSVADKMVIRRLGNDAGDVTSVCFSADGRLLARAEIRALACSRDGRYILSSSETTNEITLWDVATKEKLQIIEAPGPTQLLRLSEDQRYVLTERGAFPISGASAPGQDGSSAPATVECPAFLAVRDNWIVTGARRRLWLPPEYRGVWALHGRVFDIGSKLGRVLKFVLRE</sequence>
<dbReference type="EMBL" id="KZ824694">
    <property type="protein sequence ID" value="RAK72501.1"/>
    <property type="molecule type" value="Genomic_DNA"/>
</dbReference>
<dbReference type="OrthoDB" id="538223at2759"/>
<dbReference type="AlphaFoldDB" id="A0A8G1RL74"/>
<dbReference type="InterPro" id="IPR001680">
    <property type="entry name" value="WD40_rpt"/>
</dbReference>
<dbReference type="InterPro" id="IPR011659">
    <property type="entry name" value="WD40"/>
</dbReference>
<dbReference type="VEuPathDB" id="FungiDB:BO72DRAFT_531807"/>
<keyword evidence="3" id="KW-1185">Reference proteome</keyword>
<name>A0A8G1RL74_9EURO</name>
<evidence type="ECO:0000256" key="1">
    <source>
        <dbReference type="PROSITE-ProRule" id="PRU00221"/>
    </source>
</evidence>
<proteinExistence type="predicted"/>
<dbReference type="PROSITE" id="PS50082">
    <property type="entry name" value="WD_REPEATS_2"/>
    <property type="match status" value="1"/>
</dbReference>
<dbReference type="Gene3D" id="2.130.10.10">
    <property type="entry name" value="YVTN repeat-like/Quinoprotein amine dehydrogenase"/>
    <property type="match status" value="2"/>
</dbReference>
<protein>
    <submittedName>
        <fullName evidence="2">WD40 repeat-like protein</fullName>
    </submittedName>
</protein>
<organism evidence="2 3">
    <name type="scientific">Aspergillus fijiensis CBS 313.89</name>
    <dbReference type="NCBI Taxonomy" id="1448319"/>
    <lineage>
        <taxon>Eukaryota</taxon>
        <taxon>Fungi</taxon>
        <taxon>Dikarya</taxon>
        <taxon>Ascomycota</taxon>
        <taxon>Pezizomycotina</taxon>
        <taxon>Eurotiomycetes</taxon>
        <taxon>Eurotiomycetidae</taxon>
        <taxon>Eurotiales</taxon>
        <taxon>Aspergillaceae</taxon>
        <taxon>Aspergillus</taxon>
    </lineage>
</organism>
<evidence type="ECO:0000313" key="2">
    <source>
        <dbReference type="EMBL" id="RAK72501.1"/>
    </source>
</evidence>
<reference evidence="2 3" key="1">
    <citation type="submission" date="2018-02" db="EMBL/GenBank/DDBJ databases">
        <title>The genomes of Aspergillus section Nigri reveals drivers in fungal speciation.</title>
        <authorList>
            <consortium name="DOE Joint Genome Institute"/>
            <person name="Vesth T.C."/>
            <person name="Nybo J."/>
            <person name="Theobald S."/>
            <person name="Brandl J."/>
            <person name="Frisvad J.C."/>
            <person name="Nielsen K.F."/>
            <person name="Lyhne E.K."/>
            <person name="Kogle M.E."/>
            <person name="Kuo A."/>
            <person name="Riley R."/>
            <person name="Clum A."/>
            <person name="Nolan M."/>
            <person name="Lipzen A."/>
            <person name="Salamov A."/>
            <person name="Henrissat B."/>
            <person name="Wiebenga A."/>
            <person name="De vries R.P."/>
            <person name="Grigoriev I.V."/>
            <person name="Mortensen U.H."/>
            <person name="Andersen M.R."/>
            <person name="Baker S.E."/>
        </authorList>
    </citation>
    <scope>NUCLEOTIDE SEQUENCE [LARGE SCALE GENOMIC DNA]</scope>
    <source>
        <strain evidence="2 3">CBS 313.89</strain>
    </source>
</reference>
<dbReference type="PANTHER" id="PTHR19879:SF9">
    <property type="entry name" value="TRANSCRIPTION INITIATION FACTOR TFIID SUBUNIT 5"/>
    <property type="match status" value="1"/>
</dbReference>
<feature type="repeat" description="WD" evidence="1">
    <location>
        <begin position="31"/>
        <end position="72"/>
    </location>
</feature>